<evidence type="ECO:0000256" key="1">
    <source>
        <dbReference type="SAM" id="Phobius"/>
    </source>
</evidence>
<keyword evidence="1" id="KW-0812">Transmembrane</keyword>
<sequence length="261" mass="26422">AALCAAGLAAAVAVSLGLPGDLVAFAVLPVGAAVAMTATRLRGTAAALPLECTGYAVTAAAVATATGDASVLATALSTAGVIAAGTALRPDRRRGAGIATTALFVSAAWVRLAASGVEAPEAYTLPVTLPALVVGFRQRRDPGVSSWKAYGPGLAATLVPSLIAAWADPDWVRPLVLGPTALAVTLAGARWRLQAPLLLGGAVVALVAVHELAPYIVQVVDGLPRWLPPALAGALLLALGTTYEQRLRDARRIREALGRLR</sequence>
<dbReference type="NCBIfam" id="NF047321">
    <property type="entry name" value="SCO7613_CTERM"/>
    <property type="match status" value="1"/>
</dbReference>
<dbReference type="EMBL" id="JAMQGM010000015">
    <property type="protein sequence ID" value="MCM2577120.1"/>
    <property type="molecule type" value="Genomic_DNA"/>
</dbReference>
<accession>A0ABT0X3J7</accession>
<comment type="caution">
    <text evidence="2">The sequence shown here is derived from an EMBL/GenBank/DDBJ whole genome shotgun (WGS) entry which is preliminary data.</text>
</comment>
<feature type="transmembrane region" description="Helical" evidence="1">
    <location>
        <begin position="56"/>
        <end position="84"/>
    </location>
</feature>
<dbReference type="InterPro" id="IPR058062">
    <property type="entry name" value="SCO7613_C"/>
</dbReference>
<name>A0ABT0X3J7_9ACTN</name>
<keyword evidence="1" id="KW-1133">Transmembrane helix</keyword>
<evidence type="ECO:0000313" key="2">
    <source>
        <dbReference type="EMBL" id="MCM2577120.1"/>
    </source>
</evidence>
<feature type="transmembrane region" description="Helical" evidence="1">
    <location>
        <begin position="196"/>
        <end position="217"/>
    </location>
</feature>
<feature type="non-terminal residue" evidence="2">
    <location>
        <position position="1"/>
    </location>
</feature>
<protein>
    <recommendedName>
        <fullName evidence="4">Integral membrane protein</fullName>
    </recommendedName>
</protein>
<evidence type="ECO:0008006" key="4">
    <source>
        <dbReference type="Google" id="ProtNLM"/>
    </source>
</evidence>
<gene>
    <name evidence="2" type="ORF">M1E25_07105</name>
</gene>
<reference evidence="2" key="1">
    <citation type="journal article" date="2023" name="Int. J. Syst. Evol. Microbiol.">
        <title>Streptomyces meridianus sp. nov. isolated from brackish water of the Tagus estuary in Alcochete, Portugal.</title>
        <authorList>
            <person name="Santos J.D.N."/>
            <person name="Klimek D."/>
            <person name="Calusinska M."/>
            <person name="Lobo Da Cunha A."/>
            <person name="Catita J."/>
            <person name="Goncalves H."/>
            <person name="Gonzalez I."/>
            <person name="Reyes F."/>
            <person name="Lage O.M."/>
        </authorList>
    </citation>
    <scope>NUCLEOTIDE SEQUENCE</scope>
    <source>
        <strain evidence="2">MTZ3.1</strain>
    </source>
</reference>
<dbReference type="Proteomes" id="UP001167160">
    <property type="component" value="Unassembled WGS sequence"/>
</dbReference>
<feature type="transmembrane region" description="Helical" evidence="1">
    <location>
        <begin position="223"/>
        <end position="243"/>
    </location>
</feature>
<keyword evidence="3" id="KW-1185">Reference proteome</keyword>
<dbReference type="RefSeq" id="WP_372500535.1">
    <property type="nucleotide sequence ID" value="NZ_JAMQGM010000015.1"/>
</dbReference>
<proteinExistence type="predicted"/>
<organism evidence="2 3">
    <name type="scientific">Streptomyces meridianus</name>
    <dbReference type="NCBI Taxonomy" id="2938945"/>
    <lineage>
        <taxon>Bacteria</taxon>
        <taxon>Bacillati</taxon>
        <taxon>Actinomycetota</taxon>
        <taxon>Actinomycetes</taxon>
        <taxon>Kitasatosporales</taxon>
        <taxon>Streptomycetaceae</taxon>
        <taxon>Streptomyces</taxon>
    </lineage>
</organism>
<keyword evidence="1" id="KW-0472">Membrane</keyword>
<evidence type="ECO:0000313" key="3">
    <source>
        <dbReference type="Proteomes" id="UP001167160"/>
    </source>
</evidence>